<evidence type="ECO:0000256" key="1">
    <source>
        <dbReference type="ARBA" id="ARBA00004141"/>
    </source>
</evidence>
<name>A0AAN9YMQ3_9PEZI</name>
<feature type="transmembrane region" description="Helical" evidence="6">
    <location>
        <begin position="477"/>
        <end position="498"/>
    </location>
</feature>
<evidence type="ECO:0000256" key="4">
    <source>
        <dbReference type="ARBA" id="ARBA00023136"/>
    </source>
</evidence>
<keyword evidence="4 6" id="KW-0472">Membrane</keyword>
<comment type="caution">
    <text evidence="7">The sequence shown here is derived from an EMBL/GenBank/DDBJ whole genome shotgun (WGS) entry which is preliminary data.</text>
</comment>
<reference evidence="7 8" key="1">
    <citation type="journal article" date="2023" name="PLoS ONE">
        <title>Cytospora paraplurivora sp. nov. isolated from orchards with fruit tree decline syndrome in Ontario, Canada.</title>
        <authorList>
            <person name="Ilyukhin E."/>
            <person name="Nguyen H.D.T."/>
            <person name="Castle A.J."/>
            <person name="Ellouze W."/>
        </authorList>
    </citation>
    <scope>NUCLEOTIDE SEQUENCE [LARGE SCALE GENOMIC DNA]</scope>
    <source>
        <strain evidence="7 8">FDS-564</strain>
    </source>
</reference>
<comment type="subcellular location">
    <subcellularLocation>
        <location evidence="1">Membrane</location>
        <topology evidence="1">Multi-pass membrane protein</topology>
    </subcellularLocation>
</comment>
<evidence type="ECO:0000256" key="6">
    <source>
        <dbReference type="SAM" id="Phobius"/>
    </source>
</evidence>
<dbReference type="PANTHER" id="PTHR11785">
    <property type="entry name" value="AMINO ACID TRANSPORTER"/>
    <property type="match status" value="1"/>
</dbReference>
<evidence type="ECO:0008006" key="9">
    <source>
        <dbReference type="Google" id="ProtNLM"/>
    </source>
</evidence>
<gene>
    <name evidence="7" type="ORF">SLS53_001414</name>
</gene>
<dbReference type="GO" id="GO:0015179">
    <property type="term" value="F:L-amino acid transmembrane transporter activity"/>
    <property type="evidence" value="ECO:0007669"/>
    <property type="project" value="TreeGrafter"/>
</dbReference>
<evidence type="ECO:0000256" key="2">
    <source>
        <dbReference type="ARBA" id="ARBA00022692"/>
    </source>
</evidence>
<feature type="transmembrane region" description="Helical" evidence="6">
    <location>
        <begin position="113"/>
        <end position="132"/>
    </location>
</feature>
<proteinExistence type="predicted"/>
<organism evidence="7 8">
    <name type="scientific">Cytospora paraplurivora</name>
    <dbReference type="NCBI Taxonomy" id="2898453"/>
    <lineage>
        <taxon>Eukaryota</taxon>
        <taxon>Fungi</taxon>
        <taxon>Dikarya</taxon>
        <taxon>Ascomycota</taxon>
        <taxon>Pezizomycotina</taxon>
        <taxon>Sordariomycetes</taxon>
        <taxon>Sordariomycetidae</taxon>
        <taxon>Diaporthales</taxon>
        <taxon>Cytosporaceae</taxon>
        <taxon>Cytospora</taxon>
    </lineage>
</organism>
<dbReference type="FunFam" id="1.20.1740.10:FF:000025">
    <property type="entry name" value="High-affinity methionine permease"/>
    <property type="match status" value="1"/>
</dbReference>
<keyword evidence="8" id="KW-1185">Reference proteome</keyword>
<accession>A0AAN9YMQ3</accession>
<evidence type="ECO:0000256" key="3">
    <source>
        <dbReference type="ARBA" id="ARBA00022989"/>
    </source>
</evidence>
<feature type="transmembrane region" description="Helical" evidence="6">
    <location>
        <begin position="258"/>
        <end position="282"/>
    </location>
</feature>
<feature type="region of interest" description="Disordered" evidence="5">
    <location>
        <begin position="52"/>
        <end position="93"/>
    </location>
</feature>
<dbReference type="AlphaFoldDB" id="A0AAN9YMQ3"/>
<feature type="transmembrane region" description="Helical" evidence="6">
    <location>
        <begin position="192"/>
        <end position="211"/>
    </location>
</feature>
<feature type="transmembrane region" description="Helical" evidence="6">
    <location>
        <begin position="443"/>
        <end position="465"/>
    </location>
</feature>
<dbReference type="Gene3D" id="1.20.1740.10">
    <property type="entry name" value="Amino acid/polyamine transporter I"/>
    <property type="match status" value="1"/>
</dbReference>
<dbReference type="GO" id="GO:0016020">
    <property type="term" value="C:membrane"/>
    <property type="evidence" value="ECO:0007669"/>
    <property type="project" value="UniProtKB-SubCell"/>
</dbReference>
<dbReference type="EMBL" id="JAJSPL020000003">
    <property type="protein sequence ID" value="KAK7748159.1"/>
    <property type="molecule type" value="Genomic_DNA"/>
</dbReference>
<keyword evidence="2 6" id="KW-0812">Transmembrane</keyword>
<dbReference type="PANTHER" id="PTHR11785:SF382">
    <property type="entry name" value="LOW-AFFINITY METHIONINE PERMEASE"/>
    <property type="match status" value="1"/>
</dbReference>
<sequence>MEDKYGALRAVTSGSVLGVGILASPKMGMTCYKQSAPSDHLAEIFEYGDRMSSGLDDNPTDRYLRMADRKPDDTSIGEEASPAPTRGDEASTVGTNSVVHNESGAKLGESPKIGVTGAVFLILNKMIGTGIFSTPSGIFALTGSVGISLILWLVGGILAFAGLAVYLEYGLAIPRSGGEKNYLERVYRRPRYLATCVLASQMILLGFSSGNSLAFGRYVLFASGSPSPDGWAARGIGIACISFAVLLHSLLPKWGLRLVNLLGVFKVVVLLFIVFSGFAALAGRRLVPDPKNFDNPFAIEDGDGYGNGGAYGYATALLRVVYSYKGWENANYVVGELKNPRRTLAVAAPLAVGGVTILYVLANVAYFAAIPKSELAKSEVIVAGLFFRNVFGASAGARTLPAFVALSNLGNVLAVSFAHARLNQELAKEGLLPFSSFWASSRPVGAPAASLFLHWIVTIIVLVAPPAGPAYNFIVDLYTYPGAWINSFVAGGLIYLHYTKSENWSSPWSTYLPVILLFLASNVFLAVVPFIPPNGSWDAAGYPYYIFPVVGVGVLVLGGVYWTIWTKVLPAIGGYEIRLERTATEDGNEVLRYIRVRSHAS</sequence>
<evidence type="ECO:0000313" key="8">
    <source>
        <dbReference type="Proteomes" id="UP001320245"/>
    </source>
</evidence>
<dbReference type="InterPro" id="IPR050598">
    <property type="entry name" value="AminoAcid_Transporter"/>
</dbReference>
<evidence type="ECO:0000256" key="5">
    <source>
        <dbReference type="SAM" id="MobiDB-lite"/>
    </source>
</evidence>
<feature type="compositionally biased region" description="Basic and acidic residues" evidence="5">
    <location>
        <begin position="59"/>
        <end position="73"/>
    </location>
</feature>
<dbReference type="InterPro" id="IPR002293">
    <property type="entry name" value="AA/rel_permease1"/>
</dbReference>
<feature type="transmembrane region" description="Helical" evidence="6">
    <location>
        <begin position="510"/>
        <end position="532"/>
    </location>
</feature>
<dbReference type="Pfam" id="PF13520">
    <property type="entry name" value="AA_permease_2"/>
    <property type="match status" value="1"/>
</dbReference>
<dbReference type="Proteomes" id="UP001320245">
    <property type="component" value="Unassembled WGS sequence"/>
</dbReference>
<feature type="transmembrane region" description="Helical" evidence="6">
    <location>
        <begin position="231"/>
        <end position="251"/>
    </location>
</feature>
<keyword evidence="3 6" id="KW-1133">Transmembrane helix</keyword>
<feature type="transmembrane region" description="Helical" evidence="6">
    <location>
        <begin position="344"/>
        <end position="368"/>
    </location>
</feature>
<protein>
    <recommendedName>
        <fullName evidence="9">High-affinity methionine permease</fullName>
    </recommendedName>
</protein>
<evidence type="ECO:0000313" key="7">
    <source>
        <dbReference type="EMBL" id="KAK7748159.1"/>
    </source>
</evidence>
<feature type="transmembrane region" description="Helical" evidence="6">
    <location>
        <begin position="138"/>
        <end position="171"/>
    </location>
</feature>
<feature type="transmembrane region" description="Helical" evidence="6">
    <location>
        <begin position="544"/>
        <end position="564"/>
    </location>
</feature>